<dbReference type="InterPro" id="IPR008969">
    <property type="entry name" value="CarboxyPept-like_regulatory"/>
</dbReference>
<dbReference type="OrthoDB" id="1489599at2"/>
<reference evidence="1 2" key="1">
    <citation type="submission" date="2018-12" db="EMBL/GenBank/DDBJ databases">
        <authorList>
            <person name="Feng G."/>
            <person name="Zhu H."/>
        </authorList>
    </citation>
    <scope>NUCLEOTIDE SEQUENCE [LARGE SCALE GENOMIC DNA]</scope>
    <source>
        <strain evidence="1 2">LMG 26000</strain>
    </source>
</reference>
<evidence type="ECO:0000313" key="2">
    <source>
        <dbReference type="Proteomes" id="UP000270291"/>
    </source>
</evidence>
<accession>A0A428K7M5</accession>
<sequence>MLSVRLSSARFQKMAAPLRFLIVLLLLLSGAHLSQAQVQLRGVVRDKETREVLPFASVAVPGTSNGTSTNMEGEFTLVVKELPVTLQISELGHIKDTLRVTSGAAALDVALAPATIVLPEVKVASFPFQMVDRAFRNLQRNYRRAYYGKAFYRQITRIDDKPTELQEAVWNVKSNPARIEGTTLAQGRYAAVSAPINLSNFSVYTRKFGLFDAQQDSTTSLALLSPNVEKNYLLELKGIVGEDSTGGVAEISFETRPEVKYRAQGTIWIDIETNQVVRYRMVQPSFTGSTNNPRQKFTDAKLTIEMAFRAGGKASVAPLELMKMDLTTNLTEPGKQPLAISVSSFTYFFDQATKATGLPYARASLTDRDLDAIKAKPYDPEFWANNPVVKRTPAEDEVVSAFEKKGAFGSMVKKAPPKADVIIRNGQIRK</sequence>
<keyword evidence="1" id="KW-0378">Hydrolase</keyword>
<name>A0A428K7M5_9BACT</name>
<protein>
    <submittedName>
        <fullName evidence="1">Carboxypeptidase-like regulatory domain-containing protein</fullName>
    </submittedName>
</protein>
<dbReference type="AlphaFoldDB" id="A0A428K7M5"/>
<dbReference type="GO" id="GO:0004180">
    <property type="term" value="F:carboxypeptidase activity"/>
    <property type="evidence" value="ECO:0007669"/>
    <property type="project" value="UniProtKB-KW"/>
</dbReference>
<gene>
    <name evidence="1" type="ORF">EI293_15645</name>
</gene>
<keyword evidence="1" id="KW-0121">Carboxypeptidase</keyword>
<comment type="caution">
    <text evidence="1">The sequence shown here is derived from an EMBL/GenBank/DDBJ whole genome shotgun (WGS) entry which is preliminary data.</text>
</comment>
<keyword evidence="1" id="KW-0645">Protease</keyword>
<dbReference type="Gene3D" id="2.60.40.1120">
    <property type="entry name" value="Carboxypeptidase-like, regulatory domain"/>
    <property type="match status" value="1"/>
</dbReference>
<evidence type="ECO:0000313" key="1">
    <source>
        <dbReference type="EMBL" id="RSK42352.1"/>
    </source>
</evidence>
<dbReference type="SUPFAM" id="SSF49464">
    <property type="entry name" value="Carboxypeptidase regulatory domain-like"/>
    <property type="match status" value="1"/>
</dbReference>
<keyword evidence="2" id="KW-1185">Reference proteome</keyword>
<dbReference type="Pfam" id="PF13715">
    <property type="entry name" value="CarbopepD_reg_2"/>
    <property type="match status" value="1"/>
</dbReference>
<dbReference type="Proteomes" id="UP000270291">
    <property type="component" value="Unassembled WGS sequence"/>
</dbReference>
<proteinExistence type="predicted"/>
<organism evidence="1 2">
    <name type="scientific">Hymenobacter perfusus</name>
    <dbReference type="NCBI Taxonomy" id="1236770"/>
    <lineage>
        <taxon>Bacteria</taxon>
        <taxon>Pseudomonadati</taxon>
        <taxon>Bacteroidota</taxon>
        <taxon>Cytophagia</taxon>
        <taxon>Cytophagales</taxon>
        <taxon>Hymenobacteraceae</taxon>
        <taxon>Hymenobacter</taxon>
    </lineage>
</organism>
<dbReference type="EMBL" id="RWIU01000005">
    <property type="protein sequence ID" value="RSK42352.1"/>
    <property type="molecule type" value="Genomic_DNA"/>
</dbReference>